<name>A0AAN6S2D4_9PEZI</name>
<proteinExistence type="predicted"/>
<evidence type="ECO:0000313" key="2">
    <source>
        <dbReference type="Proteomes" id="UP001303473"/>
    </source>
</evidence>
<accession>A0AAN6S2D4</accession>
<sequence>MLINALTEYKLKKALKAEMAQINRAPLSSYTYLRNGDSICFDPGSARTLIGREFLKKLDHSITKRNGRIQGVGKEKLRLSEWATFTFYLPGKDRDGHLTLMEFEKLGWVTFGSTIDYLGSCVIFKGVDDFAINFEVLTRSLPCVRKVTTTRKVCILPGQKVYIPVTYKPLPADRSFMLTAYHDAVAHAVIDAKTPRVVMAINNTKSVMTIPKRCHVGTINECADSGYFVADWKSAMKAATASVALASMAASVASPTALEPTESSLFTAPVNTEFELTNLIKAVAEGYATEQELNQPELPCFTTIAT</sequence>
<gene>
    <name evidence="1" type="ORF">QBC46DRAFT_411237</name>
</gene>
<evidence type="ECO:0000313" key="1">
    <source>
        <dbReference type="EMBL" id="KAK3937311.1"/>
    </source>
</evidence>
<organism evidence="1 2">
    <name type="scientific">Diplogelasinospora grovesii</name>
    <dbReference type="NCBI Taxonomy" id="303347"/>
    <lineage>
        <taxon>Eukaryota</taxon>
        <taxon>Fungi</taxon>
        <taxon>Dikarya</taxon>
        <taxon>Ascomycota</taxon>
        <taxon>Pezizomycotina</taxon>
        <taxon>Sordariomycetes</taxon>
        <taxon>Sordariomycetidae</taxon>
        <taxon>Sordariales</taxon>
        <taxon>Diplogelasinosporaceae</taxon>
        <taxon>Diplogelasinospora</taxon>
    </lineage>
</organism>
<reference evidence="2" key="1">
    <citation type="journal article" date="2023" name="Mol. Phylogenet. Evol.">
        <title>Genome-scale phylogeny and comparative genomics of the fungal order Sordariales.</title>
        <authorList>
            <person name="Hensen N."/>
            <person name="Bonometti L."/>
            <person name="Westerberg I."/>
            <person name="Brannstrom I.O."/>
            <person name="Guillou S."/>
            <person name="Cros-Aarteil S."/>
            <person name="Calhoun S."/>
            <person name="Haridas S."/>
            <person name="Kuo A."/>
            <person name="Mondo S."/>
            <person name="Pangilinan J."/>
            <person name="Riley R."/>
            <person name="LaButti K."/>
            <person name="Andreopoulos B."/>
            <person name="Lipzen A."/>
            <person name="Chen C."/>
            <person name="Yan M."/>
            <person name="Daum C."/>
            <person name="Ng V."/>
            <person name="Clum A."/>
            <person name="Steindorff A."/>
            <person name="Ohm R.A."/>
            <person name="Martin F."/>
            <person name="Silar P."/>
            <person name="Natvig D.O."/>
            <person name="Lalanne C."/>
            <person name="Gautier V."/>
            <person name="Ament-Velasquez S.L."/>
            <person name="Kruys A."/>
            <person name="Hutchinson M.I."/>
            <person name="Powell A.J."/>
            <person name="Barry K."/>
            <person name="Miller A.N."/>
            <person name="Grigoriev I.V."/>
            <person name="Debuchy R."/>
            <person name="Gladieux P."/>
            <person name="Hiltunen Thoren M."/>
            <person name="Johannesson H."/>
        </authorList>
    </citation>
    <scope>NUCLEOTIDE SEQUENCE [LARGE SCALE GENOMIC DNA]</scope>
    <source>
        <strain evidence="2">CBS 340.73</strain>
    </source>
</reference>
<dbReference type="EMBL" id="MU853857">
    <property type="protein sequence ID" value="KAK3937311.1"/>
    <property type="molecule type" value="Genomic_DNA"/>
</dbReference>
<keyword evidence="2" id="KW-1185">Reference proteome</keyword>
<comment type="caution">
    <text evidence="1">The sequence shown here is derived from an EMBL/GenBank/DDBJ whole genome shotgun (WGS) entry which is preliminary data.</text>
</comment>
<dbReference type="AlphaFoldDB" id="A0AAN6S2D4"/>
<protein>
    <submittedName>
        <fullName evidence="1">Uncharacterized protein</fullName>
    </submittedName>
</protein>
<dbReference type="Proteomes" id="UP001303473">
    <property type="component" value="Unassembled WGS sequence"/>
</dbReference>